<keyword evidence="4" id="KW-0418">Kinase</keyword>
<keyword evidence="1" id="KW-0472">Membrane</keyword>
<dbReference type="Pfam" id="PF07495">
    <property type="entry name" value="Y_Y_Y"/>
    <property type="match status" value="1"/>
</dbReference>
<dbReference type="InterPro" id="IPR011123">
    <property type="entry name" value="Y_Y_Y"/>
</dbReference>
<dbReference type="InterPro" id="IPR036890">
    <property type="entry name" value="HATPase_C_sf"/>
</dbReference>
<evidence type="ECO:0000259" key="3">
    <source>
        <dbReference type="Pfam" id="PF07495"/>
    </source>
</evidence>
<sequence>MQKSLLSYKQPTFYLQIMPFLSIPRLPLWWGLCMLLGVSNIQGQSPYLKHFSFSEGLPSNTVYAVYQDKQGYIWFGTNLGVCRYNGYEIENFINKEGIPDLDIFGFYEDSQDRLWFRTFNGKLGYYKNGQFYNENFDCALRVKNPSSLIASIQEYKGSIYFTYFRKRILQLDSTTKQLHDIKLDKNADLVQLYNNKILTALRDCDSFKVHSLGALKTLKKIPCPSFLELSRSASYKEGWLFSNYKTLRYLDLKKGTNTLLTSFKRDIIAIHTIDSLVWVGTFDGAYLLRIKNDSSITILSSVLRGKKVTAICKDFEGGLWFSTLNNGVYYDYNTNLNIHYSTKNKTEALGTISSLSVDQDQRTWLGFSKNKYGYGYPPNITFKEFSRYKHHEVRRIAFLGNKVWGLGGSILGLIKNKNKNLSKIPQLIFAAKAILLDEEGNYLIGGNPGLLKIPQELPPSHTEKYSTLLNRIPLKFRLIKDRVNYLHKDLQKQVWLGLYKGLFKLEGNQILEIKFKGKSLEDIRGICNYDWQTFLVTTSQQGVFVVKNNQVVQNIGVADGLNAMNCFKCIVDQKKRAWINTSKGINLLSGINDSIKIQDISFELGLQNEKIVDIALSNDTLLFATPDEVLSYFPQSAPLSSPPILIIDEVRVNNIPQVNINNLELKPHQNNLRIAFTALSYKNNKAIKYLYKLIGVAHKWTTTTHRAISFDALPAGRYTFQLKAINLRGIESQLLEVNFTIAQPFHRSIYFFLLILLGLGFLFYLLLKIRITKLKQKHEVEQRTILNQKKKAELEGELRVLEQQALRLQMNPHFIFNALNTIKGYYSSKDIQKANTYISKFSHLLRIILEHKKRTISLAKERELLNLYLKLVMLQYNTNFEFSFTIDPSINPYEVVIPSMLLQPFVENAIIHGISTMLKNGKITINIQRKDSQLYCSIRDNGIGRKAAKQHRFSKTNRVNAIDITKRRLELIQEESEGEASIFINDLYNEQHQALGTEIMLILPYKEEW</sequence>
<accession>A0A915YFK3</accession>
<feature type="transmembrane region" description="Helical" evidence="1">
    <location>
        <begin position="749"/>
        <end position="767"/>
    </location>
</feature>
<dbReference type="Pfam" id="PF07494">
    <property type="entry name" value="Reg_prop"/>
    <property type="match status" value="1"/>
</dbReference>
<dbReference type="InterPro" id="IPR015943">
    <property type="entry name" value="WD40/YVTN_repeat-like_dom_sf"/>
</dbReference>
<proteinExistence type="predicted"/>
<dbReference type="InterPro" id="IPR013783">
    <property type="entry name" value="Ig-like_fold"/>
</dbReference>
<name>A0A915YFK3_9BACT</name>
<dbReference type="SUPFAM" id="SSF55874">
    <property type="entry name" value="ATPase domain of HSP90 chaperone/DNA topoisomerase II/histidine kinase"/>
    <property type="match status" value="1"/>
</dbReference>
<dbReference type="PANTHER" id="PTHR34220:SF7">
    <property type="entry name" value="SENSOR HISTIDINE KINASE YPDA"/>
    <property type="match status" value="1"/>
</dbReference>
<protein>
    <submittedName>
        <fullName evidence="4">Histidine kinase</fullName>
    </submittedName>
</protein>
<dbReference type="Proteomes" id="UP001060919">
    <property type="component" value="Chromosome"/>
</dbReference>
<dbReference type="SUPFAM" id="SSF63829">
    <property type="entry name" value="Calcium-dependent phosphotriesterase"/>
    <property type="match status" value="2"/>
</dbReference>
<dbReference type="GO" id="GO:0000155">
    <property type="term" value="F:phosphorelay sensor kinase activity"/>
    <property type="evidence" value="ECO:0007669"/>
    <property type="project" value="InterPro"/>
</dbReference>
<keyword evidence="1" id="KW-0812">Transmembrane</keyword>
<feature type="domain" description="Two component regulator three Y" evidence="3">
    <location>
        <begin position="680"/>
        <end position="741"/>
    </location>
</feature>
<dbReference type="InterPro" id="IPR050640">
    <property type="entry name" value="Bact_2-comp_sensor_kinase"/>
</dbReference>
<evidence type="ECO:0000259" key="2">
    <source>
        <dbReference type="Pfam" id="PF06580"/>
    </source>
</evidence>
<keyword evidence="5" id="KW-1185">Reference proteome</keyword>
<evidence type="ECO:0000313" key="5">
    <source>
        <dbReference type="Proteomes" id="UP001060919"/>
    </source>
</evidence>
<dbReference type="GO" id="GO:0016020">
    <property type="term" value="C:membrane"/>
    <property type="evidence" value="ECO:0007669"/>
    <property type="project" value="InterPro"/>
</dbReference>
<dbReference type="InterPro" id="IPR011110">
    <property type="entry name" value="Reg_prop"/>
</dbReference>
<dbReference type="AlphaFoldDB" id="A0A915YFK3"/>
<dbReference type="PANTHER" id="PTHR34220">
    <property type="entry name" value="SENSOR HISTIDINE KINASE YPDA"/>
    <property type="match status" value="1"/>
</dbReference>
<evidence type="ECO:0000256" key="1">
    <source>
        <dbReference type="SAM" id="Phobius"/>
    </source>
</evidence>
<keyword evidence="1" id="KW-1133">Transmembrane helix</keyword>
<dbReference type="Gene3D" id="2.130.10.10">
    <property type="entry name" value="YVTN repeat-like/Quinoprotein amine dehydrogenase"/>
    <property type="match status" value="3"/>
</dbReference>
<evidence type="ECO:0000313" key="4">
    <source>
        <dbReference type="EMBL" id="BDS12227.1"/>
    </source>
</evidence>
<reference evidence="4" key="1">
    <citation type="submission" date="2022-09" db="EMBL/GenBank/DDBJ databases">
        <title>Aureispira anguillicida sp. nov., isolated from Leptocephalus of Japanese eel Anguilla japonica.</title>
        <authorList>
            <person name="Yuasa K."/>
            <person name="Mekata T."/>
            <person name="Ikunari K."/>
        </authorList>
    </citation>
    <scope>NUCLEOTIDE SEQUENCE</scope>
    <source>
        <strain evidence="4">EL160426</strain>
    </source>
</reference>
<dbReference type="Gene3D" id="2.60.40.10">
    <property type="entry name" value="Immunoglobulins"/>
    <property type="match status" value="1"/>
</dbReference>
<organism evidence="4 5">
    <name type="scientific">Aureispira anguillae</name>
    <dbReference type="NCBI Taxonomy" id="2864201"/>
    <lineage>
        <taxon>Bacteria</taxon>
        <taxon>Pseudomonadati</taxon>
        <taxon>Bacteroidota</taxon>
        <taxon>Saprospiria</taxon>
        <taxon>Saprospirales</taxon>
        <taxon>Saprospiraceae</taxon>
        <taxon>Aureispira</taxon>
    </lineage>
</organism>
<dbReference type="KEGG" id="aup:AsAng_0029460"/>
<dbReference type="Pfam" id="PF06580">
    <property type="entry name" value="His_kinase"/>
    <property type="match status" value="1"/>
</dbReference>
<dbReference type="Gene3D" id="3.30.565.10">
    <property type="entry name" value="Histidine kinase-like ATPase, C-terminal domain"/>
    <property type="match status" value="1"/>
</dbReference>
<gene>
    <name evidence="4" type="ORF">AsAng_0029460</name>
</gene>
<feature type="domain" description="Signal transduction histidine kinase internal region" evidence="2">
    <location>
        <begin position="802"/>
        <end position="879"/>
    </location>
</feature>
<dbReference type="EMBL" id="AP026867">
    <property type="protein sequence ID" value="BDS12227.1"/>
    <property type="molecule type" value="Genomic_DNA"/>
</dbReference>
<keyword evidence="4" id="KW-0808">Transferase</keyword>
<dbReference type="InterPro" id="IPR010559">
    <property type="entry name" value="Sig_transdc_His_kin_internal"/>
</dbReference>